<evidence type="ECO:0000256" key="6">
    <source>
        <dbReference type="ARBA" id="ARBA00048178"/>
    </source>
</evidence>
<comment type="caution">
    <text evidence="9">The sequence shown here is derived from an EMBL/GenBank/DDBJ whole genome shotgun (WGS) entry which is preliminary data.</text>
</comment>
<evidence type="ECO:0000256" key="4">
    <source>
        <dbReference type="ARBA" id="ARBA00022840"/>
    </source>
</evidence>
<sequence>MVIVAGQPGAGKSVAQAAVLAQLGHSDAVAIDVDDLRTYHPRYESLALADDRTAAAYTQRDAQRWLRMCIAEAISHRFNIVLSTTLADPGHAEALLNRFREAGYTTQVAFLAVHELHSRLGVLDRYQHDQTTIGWGRYAPTPYQRSTYTGMLASADHIDQHRLADDVRVLQRDGHHLYRNHLLGGQWQQPPDTRNAIERGRAASLSTGTGTAHIFNRSAVLAQSLPADLHGNLADLLADTAAAIQQDVHRLAITVADRSNDLDRQTPIAAPNLPQSASYSDSDLLQADDDTAAPAFDESAGAELAH</sequence>
<dbReference type="SUPFAM" id="SSF52540">
    <property type="entry name" value="P-loop containing nucleoside triphosphate hydrolases"/>
    <property type="match status" value="1"/>
</dbReference>
<reference evidence="9" key="1">
    <citation type="submission" date="2021-01" db="EMBL/GenBank/DDBJ databases">
        <title>Whole genome shotgun sequence of Dactylosporangium siamense NBRC 106093.</title>
        <authorList>
            <person name="Komaki H."/>
            <person name="Tamura T."/>
        </authorList>
    </citation>
    <scope>NUCLEOTIDE SEQUENCE</scope>
    <source>
        <strain evidence="9">NBRC 106093</strain>
    </source>
</reference>
<feature type="compositionally biased region" description="Polar residues" evidence="7">
    <location>
        <begin position="273"/>
        <end position="283"/>
    </location>
</feature>
<feature type="region of interest" description="Disordered" evidence="7">
    <location>
        <begin position="264"/>
        <end position="306"/>
    </location>
</feature>
<dbReference type="AlphaFoldDB" id="A0A919PZ91"/>
<keyword evidence="10" id="KW-1185">Reference proteome</keyword>
<evidence type="ECO:0000259" key="8">
    <source>
        <dbReference type="Pfam" id="PF06414"/>
    </source>
</evidence>
<name>A0A919PZ91_9ACTN</name>
<gene>
    <name evidence="9" type="ORF">Dsi01nite_111930</name>
</gene>
<evidence type="ECO:0000256" key="5">
    <source>
        <dbReference type="ARBA" id="ARBA00032897"/>
    </source>
</evidence>
<dbReference type="Gene3D" id="3.40.50.300">
    <property type="entry name" value="P-loop containing nucleotide triphosphate hydrolases"/>
    <property type="match status" value="1"/>
</dbReference>
<dbReference type="GO" id="GO:0005524">
    <property type="term" value="F:ATP binding"/>
    <property type="evidence" value="ECO:0007669"/>
    <property type="project" value="UniProtKB-KW"/>
</dbReference>
<evidence type="ECO:0000313" key="10">
    <source>
        <dbReference type="Proteomes" id="UP000660611"/>
    </source>
</evidence>
<feature type="domain" description="Zeta toxin" evidence="8">
    <location>
        <begin position="1"/>
        <end position="181"/>
    </location>
</feature>
<comment type="similarity">
    <text evidence="1">Belongs to the zeta toxin family.</text>
</comment>
<evidence type="ECO:0000256" key="1">
    <source>
        <dbReference type="ARBA" id="ARBA00009104"/>
    </source>
</evidence>
<dbReference type="GO" id="GO:0016301">
    <property type="term" value="F:kinase activity"/>
    <property type="evidence" value="ECO:0007669"/>
    <property type="project" value="InterPro"/>
</dbReference>
<dbReference type="Proteomes" id="UP000660611">
    <property type="component" value="Unassembled WGS sequence"/>
</dbReference>
<keyword evidence="3" id="KW-0547">Nucleotide-binding</keyword>
<dbReference type="EC" id="2.7.1.176" evidence="2"/>
<proteinExistence type="inferred from homology"/>
<evidence type="ECO:0000313" key="9">
    <source>
        <dbReference type="EMBL" id="GIG53152.1"/>
    </source>
</evidence>
<dbReference type="EMBL" id="BONQ01000215">
    <property type="protein sequence ID" value="GIG53152.1"/>
    <property type="molecule type" value="Genomic_DNA"/>
</dbReference>
<dbReference type="InterPro" id="IPR027417">
    <property type="entry name" value="P-loop_NTPase"/>
</dbReference>
<evidence type="ECO:0000256" key="7">
    <source>
        <dbReference type="SAM" id="MobiDB-lite"/>
    </source>
</evidence>
<accession>A0A919PZ91</accession>
<comment type="catalytic activity">
    <reaction evidence="6">
        <text>UDP-N-acetyl-alpha-D-glucosamine + ATP = UDP-N-acetyl-alpha-D-glucosamine 3'-phosphate + ADP + H(+)</text>
        <dbReference type="Rhea" id="RHEA:32671"/>
        <dbReference type="ChEBI" id="CHEBI:15378"/>
        <dbReference type="ChEBI" id="CHEBI:30616"/>
        <dbReference type="ChEBI" id="CHEBI:57705"/>
        <dbReference type="ChEBI" id="CHEBI:64353"/>
        <dbReference type="ChEBI" id="CHEBI:456216"/>
        <dbReference type="EC" id="2.7.1.176"/>
    </reaction>
</comment>
<protein>
    <recommendedName>
        <fullName evidence="5">UDP-N-acetylglucosamine kinase</fullName>
        <ecNumber evidence="2">2.7.1.176</ecNumber>
    </recommendedName>
    <alternativeName>
        <fullName evidence="5">UDP-N-acetylglucosamine kinase</fullName>
    </alternativeName>
</protein>
<evidence type="ECO:0000256" key="3">
    <source>
        <dbReference type="ARBA" id="ARBA00022741"/>
    </source>
</evidence>
<dbReference type="InterPro" id="IPR010488">
    <property type="entry name" value="Zeta_toxin_domain"/>
</dbReference>
<dbReference type="Pfam" id="PF06414">
    <property type="entry name" value="Zeta_toxin"/>
    <property type="match status" value="1"/>
</dbReference>
<dbReference type="RefSeq" id="WP_203854755.1">
    <property type="nucleotide sequence ID" value="NZ_BAAAVW010000030.1"/>
</dbReference>
<organism evidence="9 10">
    <name type="scientific">Dactylosporangium siamense</name>
    <dbReference type="NCBI Taxonomy" id="685454"/>
    <lineage>
        <taxon>Bacteria</taxon>
        <taxon>Bacillati</taxon>
        <taxon>Actinomycetota</taxon>
        <taxon>Actinomycetes</taxon>
        <taxon>Micromonosporales</taxon>
        <taxon>Micromonosporaceae</taxon>
        <taxon>Dactylosporangium</taxon>
    </lineage>
</organism>
<keyword evidence="4" id="KW-0067">ATP-binding</keyword>
<evidence type="ECO:0000256" key="2">
    <source>
        <dbReference type="ARBA" id="ARBA00011963"/>
    </source>
</evidence>